<dbReference type="AlphaFoldDB" id="A0A0R0BNN4"/>
<evidence type="ECO:0000313" key="2">
    <source>
        <dbReference type="Proteomes" id="UP000051254"/>
    </source>
</evidence>
<name>A0A0R0BNN4_9GAMM</name>
<keyword evidence="2" id="KW-1185">Reference proteome</keyword>
<dbReference type="PATRIC" id="fig|266128.3.peg.1524"/>
<evidence type="ECO:0008006" key="3">
    <source>
        <dbReference type="Google" id="ProtNLM"/>
    </source>
</evidence>
<dbReference type="OrthoDB" id="5540949at2"/>
<dbReference type="EMBL" id="LDJH01000026">
    <property type="protein sequence ID" value="KRG55300.1"/>
    <property type="molecule type" value="Genomic_DNA"/>
</dbReference>
<gene>
    <name evidence="1" type="ORF">ABB25_12340</name>
</gene>
<sequence>MRKTVHFEKRMSQRGINKDMVQLVMEYGEQQGDKLILNRKAAERLMHAARTLAKILDKGGLVVVAAGESQLTTYNYEGRSH</sequence>
<organism evidence="1 2">
    <name type="scientific">Stenotrophomonas koreensis</name>
    <dbReference type="NCBI Taxonomy" id="266128"/>
    <lineage>
        <taxon>Bacteria</taxon>
        <taxon>Pseudomonadati</taxon>
        <taxon>Pseudomonadota</taxon>
        <taxon>Gammaproteobacteria</taxon>
        <taxon>Lysobacterales</taxon>
        <taxon>Lysobacteraceae</taxon>
        <taxon>Stenotrophomonas</taxon>
    </lineage>
</organism>
<evidence type="ECO:0000313" key="1">
    <source>
        <dbReference type="EMBL" id="KRG55300.1"/>
    </source>
</evidence>
<dbReference type="Proteomes" id="UP000051254">
    <property type="component" value="Unassembled WGS sequence"/>
</dbReference>
<reference evidence="1 2" key="1">
    <citation type="submission" date="2015-05" db="EMBL/GenBank/DDBJ databases">
        <title>Genome sequencing and analysis of members of genus Stenotrophomonas.</title>
        <authorList>
            <person name="Patil P.P."/>
            <person name="Midha S."/>
            <person name="Patil P.B."/>
        </authorList>
    </citation>
    <scope>NUCLEOTIDE SEQUENCE [LARGE SCALE GENOMIC DNA]</scope>
    <source>
        <strain evidence="1 2">DSM 17805</strain>
    </source>
</reference>
<protein>
    <recommendedName>
        <fullName evidence="3">DUF4258 domain-containing protein</fullName>
    </recommendedName>
</protein>
<comment type="caution">
    <text evidence="1">The sequence shown here is derived from an EMBL/GenBank/DDBJ whole genome shotgun (WGS) entry which is preliminary data.</text>
</comment>
<accession>A0A0R0BNN4</accession>
<proteinExistence type="predicted"/>